<dbReference type="InterPro" id="IPR021428">
    <property type="entry name" value="DUF3078"/>
</dbReference>
<evidence type="ECO:0008006" key="3">
    <source>
        <dbReference type="Google" id="ProtNLM"/>
    </source>
</evidence>
<protein>
    <recommendedName>
        <fullName evidence="3">DUF3078 domain-containing protein</fullName>
    </recommendedName>
</protein>
<dbReference type="Pfam" id="PF11276">
    <property type="entry name" value="DUF3078"/>
    <property type="match status" value="1"/>
</dbReference>
<organism evidence="1 2">
    <name type="scientific">Fodinibius roseus</name>
    <dbReference type="NCBI Taxonomy" id="1194090"/>
    <lineage>
        <taxon>Bacteria</taxon>
        <taxon>Pseudomonadati</taxon>
        <taxon>Balneolota</taxon>
        <taxon>Balneolia</taxon>
        <taxon>Balneolales</taxon>
        <taxon>Balneolaceae</taxon>
        <taxon>Fodinibius</taxon>
    </lineage>
</organism>
<sequence>MRKYVPLVVFAWLILAFISPVSGQEAIRISELLKDDGDISIQDISRIDETVIVADTLDGWQASWIGGVNGAQAAYNNWSQGGTNTISVTGSTVFNLKFRKERFAYALDTNLRYGKARIEDEGTRKTDDRVAINNKFSYLFNNDKWSAFANINFSTQFDKGFDYNVPDTVQPRLISKIFSPAYFTQIAGIAFTPADYFSLQAGMAMKETIIADTSLSERYGLGPGEQFRFEPGYSTAMFFERELFSNVRLISSVETFTNLQRNISSTDVHFSNELVGKINNFMNMSFQYVTIYDDDYSKKVQVKQVLSAGISVTIL</sequence>
<dbReference type="STRING" id="1194090.SAMN05443144_1052"/>
<name>A0A1M4Y9B6_9BACT</name>
<evidence type="ECO:0000313" key="1">
    <source>
        <dbReference type="EMBL" id="SHF02092.1"/>
    </source>
</evidence>
<proteinExistence type="predicted"/>
<evidence type="ECO:0000313" key="2">
    <source>
        <dbReference type="Proteomes" id="UP000184041"/>
    </source>
</evidence>
<keyword evidence="2" id="KW-1185">Reference proteome</keyword>
<dbReference type="OrthoDB" id="1495718at2"/>
<dbReference type="AlphaFoldDB" id="A0A1M4Y9B6"/>
<dbReference type="RefSeq" id="WP_073060605.1">
    <property type="nucleotide sequence ID" value="NZ_FQUS01000005.1"/>
</dbReference>
<accession>A0A1M4Y9B6</accession>
<dbReference type="Proteomes" id="UP000184041">
    <property type="component" value="Unassembled WGS sequence"/>
</dbReference>
<dbReference type="EMBL" id="FQUS01000005">
    <property type="protein sequence ID" value="SHF02092.1"/>
    <property type="molecule type" value="Genomic_DNA"/>
</dbReference>
<gene>
    <name evidence="1" type="ORF">SAMN05443144_1052</name>
</gene>
<reference evidence="1 2" key="1">
    <citation type="submission" date="2016-11" db="EMBL/GenBank/DDBJ databases">
        <authorList>
            <person name="Jaros S."/>
            <person name="Januszkiewicz K."/>
            <person name="Wedrychowicz H."/>
        </authorList>
    </citation>
    <scope>NUCLEOTIDE SEQUENCE [LARGE SCALE GENOMIC DNA]</scope>
    <source>
        <strain evidence="1 2">DSM 21986</strain>
    </source>
</reference>